<evidence type="ECO:0000256" key="10">
    <source>
        <dbReference type="PIRNR" id="PIRNR002786"/>
    </source>
</evidence>
<protein>
    <recommendedName>
        <fullName evidence="10">Type II secretion system protein K</fullName>
    </recommendedName>
</protein>
<name>A0A3E1K5U6_9GAMM</name>
<dbReference type="InterPro" id="IPR038072">
    <property type="entry name" value="GspK_central_sf"/>
</dbReference>
<dbReference type="PANTHER" id="PTHR38831">
    <property type="entry name" value="TYPE II SECRETION SYSTEM PROTEIN K"/>
    <property type="match status" value="1"/>
</dbReference>
<dbReference type="RefSeq" id="WP_116651840.1">
    <property type="nucleotide sequence ID" value="NZ_QUZK01000052.1"/>
</dbReference>
<proteinExistence type="inferred from homology"/>
<dbReference type="PANTHER" id="PTHR38831:SF2">
    <property type="entry name" value="TYPE II SECRETION SYSTEM PROTEIN K"/>
    <property type="match status" value="1"/>
</dbReference>
<evidence type="ECO:0000256" key="7">
    <source>
        <dbReference type="ARBA" id="ARBA00022927"/>
    </source>
</evidence>
<gene>
    <name evidence="13" type="ORF">DZC52_14350</name>
</gene>
<evidence type="ECO:0000256" key="8">
    <source>
        <dbReference type="ARBA" id="ARBA00022989"/>
    </source>
</evidence>
<keyword evidence="7" id="KW-0653">Protein transport</keyword>
<evidence type="ECO:0000256" key="1">
    <source>
        <dbReference type="ARBA" id="ARBA00004533"/>
    </source>
</evidence>
<dbReference type="InterPro" id="IPR005628">
    <property type="entry name" value="GspK"/>
</dbReference>
<dbReference type="InterPro" id="IPR049031">
    <property type="entry name" value="T2SSK_SAM-like_1st"/>
</dbReference>
<keyword evidence="6 11" id="KW-0812">Transmembrane</keyword>
<dbReference type="Gene3D" id="1.10.40.60">
    <property type="entry name" value="EpsJ-like"/>
    <property type="match status" value="1"/>
</dbReference>
<accession>A0A3E1K5U6</accession>
<comment type="subcellular location">
    <subcellularLocation>
        <location evidence="1 10">Cell inner membrane</location>
    </subcellularLocation>
</comment>
<keyword evidence="14" id="KW-1185">Reference proteome</keyword>
<feature type="domain" description="T2SS protein K first SAM-like" evidence="12">
    <location>
        <begin position="106"/>
        <end position="192"/>
    </location>
</feature>
<evidence type="ECO:0000313" key="14">
    <source>
        <dbReference type="Proteomes" id="UP000260351"/>
    </source>
</evidence>
<dbReference type="SUPFAM" id="SSF158544">
    <property type="entry name" value="GspK insert domain-like"/>
    <property type="match status" value="1"/>
</dbReference>
<keyword evidence="3 10" id="KW-0813">Transport</keyword>
<comment type="caution">
    <text evidence="13">The sequence shown here is derived from an EMBL/GenBank/DDBJ whole genome shotgun (WGS) entry which is preliminary data.</text>
</comment>
<dbReference type="EMBL" id="QUZK01000052">
    <property type="protein sequence ID" value="RFF29034.1"/>
    <property type="molecule type" value="Genomic_DNA"/>
</dbReference>
<feature type="transmembrane region" description="Helical" evidence="11">
    <location>
        <begin position="12"/>
        <end position="33"/>
    </location>
</feature>
<evidence type="ECO:0000256" key="5">
    <source>
        <dbReference type="ARBA" id="ARBA00022519"/>
    </source>
</evidence>
<dbReference type="Pfam" id="PF21687">
    <property type="entry name" value="T2SSK_1st"/>
    <property type="match status" value="1"/>
</dbReference>
<dbReference type="Proteomes" id="UP000260351">
    <property type="component" value="Unassembled WGS sequence"/>
</dbReference>
<dbReference type="GO" id="GO:0005886">
    <property type="term" value="C:plasma membrane"/>
    <property type="evidence" value="ECO:0007669"/>
    <property type="project" value="UniProtKB-SubCell"/>
</dbReference>
<comment type="similarity">
    <text evidence="2 10">Belongs to the GSP K family.</text>
</comment>
<evidence type="ECO:0000259" key="12">
    <source>
        <dbReference type="Pfam" id="PF21687"/>
    </source>
</evidence>
<evidence type="ECO:0000256" key="4">
    <source>
        <dbReference type="ARBA" id="ARBA00022475"/>
    </source>
</evidence>
<evidence type="ECO:0000256" key="11">
    <source>
        <dbReference type="SAM" id="Phobius"/>
    </source>
</evidence>
<organism evidence="13 14">
    <name type="scientific">Wenzhouxiangella sediminis</name>
    <dbReference type="NCBI Taxonomy" id="1792836"/>
    <lineage>
        <taxon>Bacteria</taxon>
        <taxon>Pseudomonadati</taxon>
        <taxon>Pseudomonadota</taxon>
        <taxon>Gammaproteobacteria</taxon>
        <taxon>Chromatiales</taxon>
        <taxon>Wenzhouxiangellaceae</taxon>
        <taxon>Wenzhouxiangella</taxon>
    </lineage>
</organism>
<evidence type="ECO:0000256" key="3">
    <source>
        <dbReference type="ARBA" id="ARBA00022448"/>
    </source>
</evidence>
<reference evidence="13 14" key="1">
    <citation type="submission" date="2018-08" db="EMBL/GenBank/DDBJ databases">
        <title>Wenzhouxiangella salilacus sp. nov., a novel bacterium isolated from a saline lake in Xinjiang Province, China.</title>
        <authorList>
            <person name="Han S."/>
        </authorList>
    </citation>
    <scope>NUCLEOTIDE SEQUENCE [LARGE SCALE GENOMIC DNA]</scope>
    <source>
        <strain evidence="13 14">XDB06</strain>
    </source>
</reference>
<sequence length="297" mass="33222">MIPCRSGQRGIALIVVLWILVLLTIVVGTYAVLARTESLQSRFLFDTTRARYAAEAGIHRAAYEMRNMDIETRWVPDGRPYTIDFGAARVEIRITDESGKIDLNGADAQTLSDLFISRGMDETEAWHLADAIEDWRDPDELPRLYGAEVDDYEAAGYPYGPANEPFGSVDELQQVIGMSWDLFRELEPMLTVHAGGRINPAFASADVLAANPEISAEDAAAFVEERRQFHPRDQQALMLPDGTMVSLQGGGRTFSIRSRATLDTGTWSEVQATIELGGDQRGRPFRVLRWRDNIEDR</sequence>
<dbReference type="PIRSF" id="PIRSF002786">
    <property type="entry name" value="XcpX"/>
    <property type="match status" value="1"/>
</dbReference>
<dbReference type="OrthoDB" id="9181871at2"/>
<keyword evidence="4 10" id="KW-1003">Cell membrane</keyword>
<keyword evidence="9 10" id="KW-0472">Membrane</keyword>
<keyword evidence="5 10" id="KW-0997">Cell inner membrane</keyword>
<evidence type="ECO:0000313" key="13">
    <source>
        <dbReference type="EMBL" id="RFF29034.1"/>
    </source>
</evidence>
<evidence type="ECO:0000256" key="9">
    <source>
        <dbReference type="ARBA" id="ARBA00023136"/>
    </source>
</evidence>
<dbReference type="GO" id="GO:0009306">
    <property type="term" value="P:protein secretion"/>
    <property type="evidence" value="ECO:0007669"/>
    <property type="project" value="InterPro"/>
</dbReference>
<keyword evidence="8 11" id="KW-1133">Transmembrane helix</keyword>
<evidence type="ECO:0000256" key="2">
    <source>
        <dbReference type="ARBA" id="ARBA00007246"/>
    </source>
</evidence>
<evidence type="ECO:0000256" key="6">
    <source>
        <dbReference type="ARBA" id="ARBA00022692"/>
    </source>
</evidence>
<dbReference type="AlphaFoldDB" id="A0A3E1K5U6"/>